<organism evidence="1 2">
    <name type="scientific">Zarea fungicola</name>
    <dbReference type="NCBI Taxonomy" id="93591"/>
    <lineage>
        <taxon>Eukaryota</taxon>
        <taxon>Fungi</taxon>
        <taxon>Dikarya</taxon>
        <taxon>Ascomycota</taxon>
        <taxon>Pezizomycotina</taxon>
        <taxon>Sordariomycetes</taxon>
        <taxon>Hypocreomycetidae</taxon>
        <taxon>Hypocreales</taxon>
        <taxon>Cordycipitaceae</taxon>
        <taxon>Zarea</taxon>
    </lineage>
</organism>
<dbReference type="Proteomes" id="UP001143910">
    <property type="component" value="Unassembled WGS sequence"/>
</dbReference>
<proteinExistence type="predicted"/>
<sequence>MEPPLKTDTEPSVRMEHAYSEKSWATRNGLTIESFKPHEDQANGTVELEREMKPRHLNMIAIGGSIGAGFFVGSGSALQAGGAGSVLIGFLIMGVMLFNVVYALGELAVMYPVSGGFYTYSNRFIDPSWGFAMGWNYVMSWAVTLPLELTVCGTVIQYWAPDTSVAIWVTVFLVAIILVNVFGTLGYAEEEFWAALLKLSATIIFMIVAIVLICGGGPSKGLYHSYWGARLWYNPGAFQNGFRGFCAVFVNAAFSFSGTELVSLAAAEAKEPTKSLPGAIKQVFWRITLFYIVGLLLVGFLVDPTDTRLLNAGSSDPSASPFVIAIANAGLVGYDSFMNAIILVSVLSIGVSSVYGGSRTLVALAQQGYAPRLFAWIDKSGRPLFSLAALISLGLLGYISVSANGSTVFIWLQALSGLSVLFTWGSICVCHIRFRQAWKQQGHTLDEIPFRAALGVWGSYIGLTLNIIVLIAVFYTAITNLDGSLADAQTFFMSYLAVPVVILFYVIGYIWKRESWVKISKIDVDTGRREQDWDAIHMHRRKLADGPAWKRVLQAIF</sequence>
<accession>A0ACC1NST0</accession>
<evidence type="ECO:0000313" key="1">
    <source>
        <dbReference type="EMBL" id="KAJ2982124.1"/>
    </source>
</evidence>
<keyword evidence="2" id="KW-1185">Reference proteome</keyword>
<evidence type="ECO:0000313" key="2">
    <source>
        <dbReference type="Proteomes" id="UP001143910"/>
    </source>
</evidence>
<name>A0ACC1NST0_9HYPO</name>
<reference evidence="1" key="1">
    <citation type="submission" date="2022-08" db="EMBL/GenBank/DDBJ databases">
        <title>Genome Sequence of Lecanicillium fungicola.</title>
        <authorList>
            <person name="Buettner E."/>
        </authorList>
    </citation>
    <scope>NUCLEOTIDE SEQUENCE</scope>
    <source>
        <strain evidence="1">Babe33</strain>
    </source>
</reference>
<gene>
    <name evidence="1" type="ORF">NQ176_g1602</name>
</gene>
<protein>
    <submittedName>
        <fullName evidence="1">Uncharacterized protein</fullName>
    </submittedName>
</protein>
<dbReference type="EMBL" id="JANJQO010000093">
    <property type="protein sequence ID" value="KAJ2982124.1"/>
    <property type="molecule type" value="Genomic_DNA"/>
</dbReference>
<comment type="caution">
    <text evidence="1">The sequence shown here is derived from an EMBL/GenBank/DDBJ whole genome shotgun (WGS) entry which is preliminary data.</text>
</comment>